<dbReference type="SUPFAM" id="SSF48317">
    <property type="entry name" value="Acid phosphatase/Vanadium-dependent haloperoxidase"/>
    <property type="match status" value="1"/>
</dbReference>
<evidence type="ECO:0000256" key="1">
    <source>
        <dbReference type="ARBA" id="ARBA00004141"/>
    </source>
</evidence>
<name>A0A6A6VE80_9PLEO</name>
<dbReference type="InterPro" id="IPR000326">
    <property type="entry name" value="PAP2/HPO"/>
</dbReference>
<feature type="transmembrane region" description="Helical" evidence="7">
    <location>
        <begin position="28"/>
        <end position="48"/>
    </location>
</feature>
<dbReference type="InterPro" id="IPR043216">
    <property type="entry name" value="PAP-like"/>
</dbReference>
<feature type="compositionally biased region" description="Basic and acidic residues" evidence="6">
    <location>
        <begin position="327"/>
        <end position="337"/>
    </location>
</feature>
<evidence type="ECO:0000256" key="5">
    <source>
        <dbReference type="ARBA" id="ARBA00023136"/>
    </source>
</evidence>
<dbReference type="InterPro" id="IPR036938">
    <property type="entry name" value="PAP2/HPO_sf"/>
</dbReference>
<dbReference type="PANTHER" id="PTHR10165:SF158">
    <property type="entry name" value="PAP2 DOMAIN PROTEIN (AFU_ORTHOLOGUE AFUA_4G08970)"/>
    <property type="match status" value="1"/>
</dbReference>
<keyword evidence="10" id="KW-1185">Reference proteome</keyword>
<dbReference type="GO" id="GO:0006644">
    <property type="term" value="P:phospholipid metabolic process"/>
    <property type="evidence" value="ECO:0007669"/>
    <property type="project" value="InterPro"/>
</dbReference>
<organism evidence="9 10">
    <name type="scientific">Sporormia fimetaria CBS 119925</name>
    <dbReference type="NCBI Taxonomy" id="1340428"/>
    <lineage>
        <taxon>Eukaryota</taxon>
        <taxon>Fungi</taxon>
        <taxon>Dikarya</taxon>
        <taxon>Ascomycota</taxon>
        <taxon>Pezizomycotina</taxon>
        <taxon>Dothideomycetes</taxon>
        <taxon>Pleosporomycetidae</taxon>
        <taxon>Pleosporales</taxon>
        <taxon>Sporormiaceae</taxon>
        <taxon>Sporormia</taxon>
    </lineage>
</organism>
<feature type="transmembrane region" description="Helical" evidence="7">
    <location>
        <begin position="131"/>
        <end position="151"/>
    </location>
</feature>
<feature type="region of interest" description="Disordered" evidence="6">
    <location>
        <begin position="306"/>
        <end position="515"/>
    </location>
</feature>
<gene>
    <name evidence="9" type="ORF">M011DRAFT_45042</name>
</gene>
<keyword evidence="3 7" id="KW-0812">Transmembrane</keyword>
<comment type="subcellular location">
    <subcellularLocation>
        <location evidence="1">Membrane</location>
        <topology evidence="1">Multi-pass membrane protein</topology>
    </subcellularLocation>
</comment>
<dbReference type="GO" id="GO:0008195">
    <property type="term" value="F:phosphatidate phosphatase activity"/>
    <property type="evidence" value="ECO:0007669"/>
    <property type="project" value="TreeGrafter"/>
</dbReference>
<reference evidence="9" key="1">
    <citation type="journal article" date="2020" name="Stud. Mycol.">
        <title>101 Dothideomycetes genomes: a test case for predicting lifestyles and emergence of pathogens.</title>
        <authorList>
            <person name="Haridas S."/>
            <person name="Albert R."/>
            <person name="Binder M."/>
            <person name="Bloem J."/>
            <person name="Labutti K."/>
            <person name="Salamov A."/>
            <person name="Andreopoulos B."/>
            <person name="Baker S."/>
            <person name="Barry K."/>
            <person name="Bills G."/>
            <person name="Bluhm B."/>
            <person name="Cannon C."/>
            <person name="Castanera R."/>
            <person name="Culley D."/>
            <person name="Daum C."/>
            <person name="Ezra D."/>
            <person name="Gonzalez J."/>
            <person name="Henrissat B."/>
            <person name="Kuo A."/>
            <person name="Liang C."/>
            <person name="Lipzen A."/>
            <person name="Lutzoni F."/>
            <person name="Magnuson J."/>
            <person name="Mondo S."/>
            <person name="Nolan M."/>
            <person name="Ohm R."/>
            <person name="Pangilinan J."/>
            <person name="Park H.-J."/>
            <person name="Ramirez L."/>
            <person name="Alfaro M."/>
            <person name="Sun H."/>
            <person name="Tritt A."/>
            <person name="Yoshinaga Y."/>
            <person name="Zwiers L.-H."/>
            <person name="Turgeon B."/>
            <person name="Goodwin S."/>
            <person name="Spatafora J."/>
            <person name="Crous P."/>
            <person name="Grigoriev I."/>
        </authorList>
    </citation>
    <scope>NUCLEOTIDE SEQUENCE</scope>
    <source>
        <strain evidence="9">CBS 119925</strain>
    </source>
</reference>
<comment type="similarity">
    <text evidence="2">Belongs to the PA-phosphatase related phosphoesterase family.</text>
</comment>
<evidence type="ECO:0000259" key="8">
    <source>
        <dbReference type="SMART" id="SM00014"/>
    </source>
</evidence>
<accession>A0A6A6VE80</accession>
<dbReference type="GO" id="GO:0016020">
    <property type="term" value="C:membrane"/>
    <property type="evidence" value="ECO:0007669"/>
    <property type="project" value="UniProtKB-SubCell"/>
</dbReference>
<evidence type="ECO:0000313" key="9">
    <source>
        <dbReference type="EMBL" id="KAF2747481.1"/>
    </source>
</evidence>
<dbReference type="EMBL" id="MU006572">
    <property type="protein sequence ID" value="KAF2747481.1"/>
    <property type="molecule type" value="Genomic_DNA"/>
</dbReference>
<dbReference type="SMART" id="SM00014">
    <property type="entry name" value="acidPPc"/>
    <property type="match status" value="1"/>
</dbReference>
<dbReference type="AlphaFoldDB" id="A0A6A6VE80"/>
<feature type="compositionally biased region" description="Pro residues" evidence="6">
    <location>
        <begin position="497"/>
        <end position="509"/>
    </location>
</feature>
<evidence type="ECO:0000256" key="4">
    <source>
        <dbReference type="ARBA" id="ARBA00022989"/>
    </source>
</evidence>
<dbReference type="Proteomes" id="UP000799440">
    <property type="component" value="Unassembled WGS sequence"/>
</dbReference>
<sequence>MDWATNKLPDRLPERLPFSKQRLPKRVIFSYILDYVIIVALIVAFYIVDKIPPFHQPFSLDNLSLRYPFAVNERIPVFELCLIVVAAPAVIIAFYTLVIDGLFSHQTPMPNNRGLRKLSGRYRFKDRLWELNCGILGLGLSVMLAFTMTALKNAIGKPRPDIIDRCKVSPTYEDIKGAFVGNPKWALVTSAICTEKDPHILQDGFKSFPSGHSSTAFAGLFYLSLYLAAKLHILDAKGEVWKTFIVMCPTLGAALVAGSRIMDARHHPFDVLFGSAMGMAVAYVSYRQYFPPLSETWRKGRAYPIRSWGRQPEPPQNPTIVVDDDTEPLRPVRRPTDVEAAAATGFSSQTAVGTGSGDSSGNVFRQQISQSQRRRQEDGEPYGVQHSDTMNSSLSTKVNRYQNQMPGPSPYSTYPRRQDTYDYSSSEEDSTYELQRTYTLSDPPRDPVYNPVSGTYTETAYHPPAGLSPQPTPPPPANIAAPRPFQTTGDIGETRPQPSPMPPPMPPQHAPGTST</sequence>
<feature type="compositionally biased region" description="Polar residues" evidence="6">
    <location>
        <begin position="345"/>
        <end position="364"/>
    </location>
</feature>
<proteinExistence type="inferred from homology"/>
<feature type="domain" description="Phosphatidic acid phosphatase type 2/haloperoxidase" evidence="8">
    <location>
        <begin position="133"/>
        <end position="286"/>
    </location>
</feature>
<feature type="compositionally biased region" description="Polar residues" evidence="6">
    <location>
        <begin position="386"/>
        <end position="412"/>
    </location>
</feature>
<dbReference type="OrthoDB" id="8907274at2759"/>
<keyword evidence="4 7" id="KW-1133">Transmembrane helix</keyword>
<evidence type="ECO:0000256" key="2">
    <source>
        <dbReference type="ARBA" id="ARBA00008816"/>
    </source>
</evidence>
<dbReference type="Pfam" id="PF01569">
    <property type="entry name" value="PAP2"/>
    <property type="match status" value="1"/>
</dbReference>
<keyword evidence="5 7" id="KW-0472">Membrane</keyword>
<evidence type="ECO:0000256" key="3">
    <source>
        <dbReference type="ARBA" id="ARBA00022692"/>
    </source>
</evidence>
<evidence type="ECO:0000256" key="6">
    <source>
        <dbReference type="SAM" id="MobiDB-lite"/>
    </source>
</evidence>
<evidence type="ECO:0000313" key="10">
    <source>
        <dbReference type="Proteomes" id="UP000799440"/>
    </source>
</evidence>
<evidence type="ECO:0000256" key="7">
    <source>
        <dbReference type="SAM" id="Phobius"/>
    </source>
</evidence>
<dbReference type="GO" id="GO:0046839">
    <property type="term" value="P:phospholipid dephosphorylation"/>
    <property type="evidence" value="ECO:0007669"/>
    <property type="project" value="TreeGrafter"/>
</dbReference>
<protein>
    <submittedName>
        <fullName evidence="9">Lipid phosphate phosphatase-like protein 1</fullName>
    </submittedName>
</protein>
<dbReference type="Gene3D" id="1.20.144.10">
    <property type="entry name" value="Phosphatidic acid phosphatase type 2/haloperoxidase"/>
    <property type="match status" value="1"/>
</dbReference>
<feature type="transmembrane region" description="Helical" evidence="7">
    <location>
        <begin position="77"/>
        <end position="103"/>
    </location>
</feature>
<dbReference type="CDD" id="cd03390">
    <property type="entry name" value="PAP2_containing_1_like"/>
    <property type="match status" value="1"/>
</dbReference>
<dbReference type="PANTHER" id="PTHR10165">
    <property type="entry name" value="LIPID PHOSPHATE PHOSPHATASE"/>
    <property type="match status" value="1"/>
</dbReference>